<dbReference type="Proteomes" id="UP000242875">
    <property type="component" value="Unassembled WGS sequence"/>
</dbReference>
<dbReference type="AlphaFoldDB" id="A0A261Y0P0"/>
<sequence length="168" mass="18321">MLEVPYFPPGWPQDVHLASFIQPISYIPDQQIHCFLCNTITPYGLFDGFTCISYDQNGVCLGSTTNRTSSDGGNIDSDFANAIYANFTAYSNVCQLIWMTVSYKKSELGCRQTVNNVTHCVAFEKVVTNGAVSDAVSDFPAIKTSGTANTANIDQICIYGRRSGTDAN</sequence>
<gene>
    <name evidence="1" type="ORF">BZG36_02168</name>
</gene>
<keyword evidence="2" id="KW-1185">Reference proteome</keyword>
<organism evidence="1 2">
    <name type="scientific">Bifiguratus adelaidae</name>
    <dbReference type="NCBI Taxonomy" id="1938954"/>
    <lineage>
        <taxon>Eukaryota</taxon>
        <taxon>Fungi</taxon>
        <taxon>Fungi incertae sedis</taxon>
        <taxon>Mucoromycota</taxon>
        <taxon>Mucoromycotina</taxon>
        <taxon>Endogonomycetes</taxon>
        <taxon>Endogonales</taxon>
        <taxon>Endogonales incertae sedis</taxon>
        <taxon>Bifiguratus</taxon>
    </lineage>
</organism>
<accession>A0A261Y0P0</accession>
<protein>
    <submittedName>
        <fullName evidence="1">Uncharacterized protein</fullName>
    </submittedName>
</protein>
<reference evidence="1 2" key="1">
    <citation type="journal article" date="2017" name="Mycologia">
        <title>Bifiguratus adelaidae, gen. et sp. nov., a new member of Mucoromycotina in endophytic and soil-dwelling habitats.</title>
        <authorList>
            <person name="Torres-Cruz T.J."/>
            <person name="Billingsley Tobias T.L."/>
            <person name="Almatruk M."/>
            <person name="Hesse C."/>
            <person name="Kuske C.R."/>
            <person name="Desiro A."/>
            <person name="Benucci G.M."/>
            <person name="Bonito G."/>
            <person name="Stajich J.E."/>
            <person name="Dunlap C."/>
            <person name="Arnold A.E."/>
            <person name="Porras-Alfaro A."/>
        </authorList>
    </citation>
    <scope>NUCLEOTIDE SEQUENCE [LARGE SCALE GENOMIC DNA]</scope>
    <source>
        <strain evidence="1 2">AZ0501</strain>
    </source>
</reference>
<name>A0A261Y0P0_9FUNG</name>
<proteinExistence type="predicted"/>
<evidence type="ECO:0000313" key="1">
    <source>
        <dbReference type="EMBL" id="OZJ04190.1"/>
    </source>
</evidence>
<comment type="caution">
    <text evidence="1">The sequence shown here is derived from an EMBL/GenBank/DDBJ whole genome shotgun (WGS) entry which is preliminary data.</text>
</comment>
<dbReference type="EMBL" id="MVBO01000050">
    <property type="protein sequence ID" value="OZJ04190.1"/>
    <property type="molecule type" value="Genomic_DNA"/>
</dbReference>
<evidence type="ECO:0000313" key="2">
    <source>
        <dbReference type="Proteomes" id="UP000242875"/>
    </source>
</evidence>